<dbReference type="PROSITE" id="PS50935">
    <property type="entry name" value="SSB"/>
    <property type="match status" value="1"/>
</dbReference>
<dbReference type="GO" id="GO:0009295">
    <property type="term" value="C:nucleoid"/>
    <property type="evidence" value="ECO:0007669"/>
    <property type="project" value="TreeGrafter"/>
</dbReference>
<evidence type="ECO:0000313" key="4">
    <source>
        <dbReference type="EMBL" id="EES90890.1"/>
    </source>
</evidence>
<sequence length="116" mass="13481">MNIMNKVMFIGRTTKDIELKKLKENDKYVTTFRLAVNRGYLGKNGEKLVDFIPIVAWDKNAELLAKYTKKGSRINIVGRLQIKSYETKDGVRKYMSEVVAQEIHILDWKTKEQEVG</sequence>
<dbReference type="HAMAP" id="MF_00984">
    <property type="entry name" value="SSB"/>
    <property type="match status" value="1"/>
</dbReference>
<dbReference type="PANTHER" id="PTHR10302:SF27">
    <property type="entry name" value="SINGLE-STRANDED DNA-BINDING PROTEIN"/>
    <property type="match status" value="1"/>
</dbReference>
<reference evidence="4 5" key="1">
    <citation type="submission" date="2009-10" db="EMBL/GenBank/DDBJ databases">
        <authorList>
            <person name="Shrivastava S."/>
            <person name="Brinkac L.B."/>
            <person name="Brown J.L."/>
            <person name="Bruce D.B."/>
            <person name="Detter C."/>
            <person name="Green L.D."/>
            <person name="Munk C.A."/>
            <person name="Rogers Y.C."/>
            <person name="Tapia R."/>
            <person name="Saunders E.S."/>
            <person name="Sims D.R."/>
            <person name="Smith L.A."/>
            <person name="Smith T.J."/>
            <person name="Sutton G."/>
            <person name="Brettin T."/>
        </authorList>
    </citation>
    <scope>NUCLEOTIDE SEQUENCE [LARGE SCALE GENOMIC DNA]</scope>
    <source>
        <strain evidence="5">D str. 1873</strain>
    </source>
</reference>
<evidence type="ECO:0000256" key="3">
    <source>
        <dbReference type="PIRNR" id="PIRNR002070"/>
    </source>
</evidence>
<evidence type="ECO:0000313" key="5">
    <source>
        <dbReference type="Proteomes" id="UP000006160"/>
    </source>
</evidence>
<protein>
    <recommendedName>
        <fullName evidence="2 3">Single-stranded DNA-binding protein</fullName>
        <shortName evidence="2">SSB</shortName>
    </recommendedName>
</protein>
<name>A0A9P2G6K5_CLOBO</name>
<evidence type="ECO:0000256" key="2">
    <source>
        <dbReference type="HAMAP-Rule" id="MF_00984"/>
    </source>
</evidence>
<gene>
    <name evidence="4" type="ORF">CLG_B1524</name>
</gene>
<comment type="caution">
    <text evidence="4">The sequence shown here is derived from an EMBL/GenBank/DDBJ whole genome shotgun (WGS) entry which is preliminary data.</text>
</comment>
<organism evidence="4 5">
    <name type="scientific">Clostridium botulinum D str. 1873</name>
    <dbReference type="NCBI Taxonomy" id="592027"/>
    <lineage>
        <taxon>Bacteria</taxon>
        <taxon>Bacillati</taxon>
        <taxon>Bacillota</taxon>
        <taxon>Clostridia</taxon>
        <taxon>Eubacteriales</taxon>
        <taxon>Clostridiaceae</taxon>
        <taxon>Clostridium</taxon>
    </lineage>
</organism>
<comment type="subunit">
    <text evidence="2">Homotetramer.</text>
</comment>
<proteinExistence type="inferred from homology"/>
<comment type="caution">
    <text evidence="2">Lacks conserved residue(s) required for the propagation of feature annotation.</text>
</comment>
<dbReference type="CDD" id="cd04496">
    <property type="entry name" value="SSB_OBF"/>
    <property type="match status" value="1"/>
</dbReference>
<dbReference type="AlphaFoldDB" id="A0A9P2G6K5"/>
<dbReference type="GO" id="GO:0003697">
    <property type="term" value="F:single-stranded DNA binding"/>
    <property type="evidence" value="ECO:0007669"/>
    <property type="project" value="UniProtKB-UniRule"/>
</dbReference>
<dbReference type="SUPFAM" id="SSF50249">
    <property type="entry name" value="Nucleic acid-binding proteins"/>
    <property type="match status" value="1"/>
</dbReference>
<dbReference type="InterPro" id="IPR000424">
    <property type="entry name" value="Primosome_PriB/ssb"/>
</dbReference>
<evidence type="ECO:0000256" key="1">
    <source>
        <dbReference type="ARBA" id="ARBA00023125"/>
    </source>
</evidence>
<keyword evidence="1 2" id="KW-0238">DNA-binding</keyword>
<dbReference type="InterPro" id="IPR012340">
    <property type="entry name" value="NA-bd_OB-fold"/>
</dbReference>
<dbReference type="PIRSF" id="PIRSF002070">
    <property type="entry name" value="SSB"/>
    <property type="match status" value="1"/>
</dbReference>
<accession>A0A9P2G6K5</accession>
<dbReference type="Pfam" id="PF00436">
    <property type="entry name" value="SSB"/>
    <property type="match status" value="1"/>
</dbReference>
<dbReference type="Gene3D" id="2.40.50.140">
    <property type="entry name" value="Nucleic acid-binding proteins"/>
    <property type="match status" value="1"/>
</dbReference>
<dbReference type="InterPro" id="IPR011344">
    <property type="entry name" value="ssDNA-bd"/>
</dbReference>
<dbReference type="NCBIfam" id="TIGR00621">
    <property type="entry name" value="ssb"/>
    <property type="match status" value="1"/>
</dbReference>
<dbReference type="EMBL" id="ACSJ01000007">
    <property type="protein sequence ID" value="EES90890.1"/>
    <property type="molecule type" value="Genomic_DNA"/>
</dbReference>
<dbReference type="Proteomes" id="UP000006160">
    <property type="component" value="Unassembled WGS sequence"/>
</dbReference>
<dbReference type="GO" id="GO:0006260">
    <property type="term" value="P:DNA replication"/>
    <property type="evidence" value="ECO:0007669"/>
    <property type="project" value="InterPro"/>
</dbReference>
<dbReference type="PANTHER" id="PTHR10302">
    <property type="entry name" value="SINGLE-STRANDED DNA-BINDING PROTEIN"/>
    <property type="match status" value="1"/>
</dbReference>